<sequence>MSLGKFFQWTVSEKGRKVVSYLAPVAIGTVAACSLLPQTLFIDDYVDFLHIYRKGFTIPITEETKKKFGEVLDLLKVSSEQRLRYKPFNCVGFDVFSLGASFSKWGVRVGIPANFDYIHESDIETHRITLNGEKLLWETEAGKKLLKSFILSRNAQLYAIAREIRMGETKKLALDVALGASLTFATYALARSINTKFNLYVKPPIIRCIMYMLVTGFSLGNYFLVKDGSQHYYERSVDKEIKENYPDLAEGAKEYYTKQLLRNMCLRTLLGKEGEKIFSPLGNINYFIRIKSIPLMDRREFFD</sequence>
<dbReference type="AlphaFoldDB" id="A0AAW1VFW8"/>
<dbReference type="PANTHER" id="PTHR21824:SF4">
    <property type="entry name" value="TRANSMEMBRANE PROTEIN 177"/>
    <property type="match status" value="1"/>
</dbReference>
<evidence type="ECO:0000313" key="2">
    <source>
        <dbReference type="EMBL" id="KAK9891511.1"/>
    </source>
</evidence>
<gene>
    <name evidence="2" type="ORF">WA026_014747</name>
</gene>
<comment type="caution">
    <text evidence="2">The sequence shown here is derived from an EMBL/GenBank/DDBJ whole genome shotgun (WGS) entry which is preliminary data.</text>
</comment>
<keyword evidence="1" id="KW-0472">Membrane</keyword>
<feature type="transmembrane region" description="Helical" evidence="1">
    <location>
        <begin position="204"/>
        <end position="225"/>
    </location>
</feature>
<proteinExistence type="predicted"/>
<feature type="transmembrane region" description="Helical" evidence="1">
    <location>
        <begin position="172"/>
        <end position="192"/>
    </location>
</feature>
<protein>
    <recommendedName>
        <fullName evidence="4">Transmembrane protein 177</fullName>
    </recommendedName>
</protein>
<organism evidence="2 3">
    <name type="scientific">Henosepilachna vigintioctopunctata</name>
    <dbReference type="NCBI Taxonomy" id="420089"/>
    <lineage>
        <taxon>Eukaryota</taxon>
        <taxon>Metazoa</taxon>
        <taxon>Ecdysozoa</taxon>
        <taxon>Arthropoda</taxon>
        <taxon>Hexapoda</taxon>
        <taxon>Insecta</taxon>
        <taxon>Pterygota</taxon>
        <taxon>Neoptera</taxon>
        <taxon>Endopterygota</taxon>
        <taxon>Coleoptera</taxon>
        <taxon>Polyphaga</taxon>
        <taxon>Cucujiformia</taxon>
        <taxon>Coccinelloidea</taxon>
        <taxon>Coccinellidae</taxon>
        <taxon>Epilachninae</taxon>
        <taxon>Epilachnini</taxon>
        <taxon>Henosepilachna</taxon>
    </lineage>
</organism>
<dbReference type="EMBL" id="JARQZJ010000128">
    <property type="protein sequence ID" value="KAK9891511.1"/>
    <property type="molecule type" value="Genomic_DNA"/>
</dbReference>
<keyword evidence="3" id="KW-1185">Reference proteome</keyword>
<dbReference type="InterPro" id="IPR026620">
    <property type="entry name" value="TMEM177"/>
</dbReference>
<keyword evidence="1" id="KW-1133">Transmembrane helix</keyword>
<evidence type="ECO:0008006" key="4">
    <source>
        <dbReference type="Google" id="ProtNLM"/>
    </source>
</evidence>
<dbReference type="PROSITE" id="PS51257">
    <property type="entry name" value="PROKAR_LIPOPROTEIN"/>
    <property type="match status" value="1"/>
</dbReference>
<dbReference type="Proteomes" id="UP001431783">
    <property type="component" value="Unassembled WGS sequence"/>
</dbReference>
<keyword evidence="1" id="KW-0812">Transmembrane</keyword>
<dbReference type="PANTHER" id="PTHR21824">
    <property type="entry name" value="TRANSMEMBRANE PROTEIN 177"/>
    <property type="match status" value="1"/>
</dbReference>
<reference evidence="2 3" key="1">
    <citation type="submission" date="2023-03" db="EMBL/GenBank/DDBJ databases">
        <title>Genome insight into feeding habits of ladybird beetles.</title>
        <authorList>
            <person name="Li H.-S."/>
            <person name="Huang Y.-H."/>
            <person name="Pang H."/>
        </authorList>
    </citation>
    <scope>NUCLEOTIDE SEQUENCE [LARGE SCALE GENOMIC DNA]</scope>
    <source>
        <strain evidence="2">SYSU_2023b</strain>
        <tissue evidence="2">Whole body</tissue>
    </source>
</reference>
<dbReference type="GO" id="GO:0016020">
    <property type="term" value="C:membrane"/>
    <property type="evidence" value="ECO:0007669"/>
    <property type="project" value="TreeGrafter"/>
</dbReference>
<evidence type="ECO:0000313" key="3">
    <source>
        <dbReference type="Proteomes" id="UP001431783"/>
    </source>
</evidence>
<evidence type="ECO:0000256" key="1">
    <source>
        <dbReference type="SAM" id="Phobius"/>
    </source>
</evidence>
<name>A0AAW1VFW8_9CUCU</name>
<accession>A0AAW1VFW8</accession>